<dbReference type="AlphaFoldDB" id="A0A6S6WR19"/>
<dbReference type="Proteomes" id="UP000481517">
    <property type="component" value="Unassembled WGS sequence"/>
</dbReference>
<reference evidence="1 2" key="1">
    <citation type="submission" date="2020-02" db="EMBL/GenBank/DDBJ databases">
        <authorList>
            <person name="Rodrigo-Torres L."/>
            <person name="Arahal R. D."/>
            <person name="Lucena T."/>
        </authorList>
    </citation>
    <scope>NUCLEOTIDE SEQUENCE [LARGE SCALE GENOMIC DNA]</scope>
    <source>
        <strain evidence="1 2">CECT 9734</strain>
    </source>
</reference>
<organism evidence="1 2">
    <name type="scientific">Pseudidiomarina piscicola</name>
    <dbReference type="NCBI Taxonomy" id="2614830"/>
    <lineage>
        <taxon>Bacteria</taxon>
        <taxon>Pseudomonadati</taxon>
        <taxon>Pseudomonadota</taxon>
        <taxon>Gammaproteobacteria</taxon>
        <taxon>Alteromonadales</taxon>
        <taxon>Idiomarinaceae</taxon>
        <taxon>Pseudidiomarina</taxon>
    </lineage>
</organism>
<name>A0A6S6WR19_9GAMM</name>
<evidence type="ECO:0000313" key="2">
    <source>
        <dbReference type="Proteomes" id="UP000481517"/>
    </source>
</evidence>
<accession>A0A6S6WR19</accession>
<sequence length="229" mass="27043">MTQDSALKELKHDMLKSFQRKQRDTWSTGLSLRVHRALSWLYRAEQERDQDDLDAEFLFLWIGFNAAYASEYTHESRVSQRDAYAAFFERIVDYDEHQHLYNLIWQHYPNKIRTLMNNPYVYQPFWDSASGRIEADAWKESFESAKRAAHRALAERDVVTSLSIIMDRLYTLRNQLVHGGATWNGQLNREQLRDATGLLGHLLPLIIQLMMFHGSEHWGDAAYFTEEQR</sequence>
<gene>
    <name evidence="1" type="ORF">PSI9734_00891</name>
</gene>
<dbReference type="EMBL" id="CADCXY010000001">
    <property type="protein sequence ID" value="CAB0150340.1"/>
    <property type="molecule type" value="Genomic_DNA"/>
</dbReference>
<keyword evidence="2" id="KW-1185">Reference proteome</keyword>
<dbReference type="RefSeq" id="WP_173919878.1">
    <property type="nucleotide sequence ID" value="NZ_CADCXY010000001.1"/>
</dbReference>
<proteinExistence type="predicted"/>
<evidence type="ECO:0000313" key="1">
    <source>
        <dbReference type="EMBL" id="CAB0150340.1"/>
    </source>
</evidence>
<protein>
    <submittedName>
        <fullName evidence="1">Uncharacterized protein</fullName>
    </submittedName>
</protein>